<reference evidence="8" key="1">
    <citation type="journal article" date="2016" name="Proc. Natl. Acad. Sci. U.S.A.">
        <title>Comparative genomics of biotechnologically important yeasts.</title>
        <authorList>
            <person name="Riley R."/>
            <person name="Haridas S."/>
            <person name="Wolfe K.H."/>
            <person name="Lopes M.R."/>
            <person name="Hittinger C.T."/>
            <person name="Goeker M."/>
            <person name="Salamov A.A."/>
            <person name="Wisecaver J.H."/>
            <person name="Long T.M."/>
            <person name="Calvey C.H."/>
            <person name="Aerts A.L."/>
            <person name="Barry K.W."/>
            <person name="Choi C."/>
            <person name="Clum A."/>
            <person name="Coughlan A.Y."/>
            <person name="Deshpande S."/>
            <person name="Douglass A.P."/>
            <person name="Hanson S.J."/>
            <person name="Klenk H.-P."/>
            <person name="LaButti K.M."/>
            <person name="Lapidus A."/>
            <person name="Lindquist E.A."/>
            <person name="Lipzen A.M."/>
            <person name="Meier-Kolthoff J.P."/>
            <person name="Ohm R.A."/>
            <person name="Otillar R.P."/>
            <person name="Pangilinan J.L."/>
            <person name="Peng Y."/>
            <person name="Rokas A."/>
            <person name="Rosa C.A."/>
            <person name="Scheuner C."/>
            <person name="Sibirny A.A."/>
            <person name="Slot J.C."/>
            <person name="Stielow J.B."/>
            <person name="Sun H."/>
            <person name="Kurtzman C.P."/>
            <person name="Blackwell M."/>
            <person name="Grigoriev I.V."/>
            <person name="Jeffries T.W."/>
        </authorList>
    </citation>
    <scope>NUCLEOTIDE SEQUENCE [LARGE SCALE GENOMIC DNA]</scope>
    <source>
        <strain evidence="8">NRRL Y-1626</strain>
    </source>
</reference>
<dbReference type="OrthoDB" id="420195at2759"/>
<feature type="repeat" description="TPR" evidence="4">
    <location>
        <begin position="149"/>
        <end position="182"/>
    </location>
</feature>
<protein>
    <submittedName>
        <fullName evidence="7">TPR-like protein</fullName>
    </submittedName>
</protein>
<evidence type="ECO:0000256" key="1">
    <source>
        <dbReference type="ARBA" id="ARBA00022737"/>
    </source>
</evidence>
<evidence type="ECO:0000313" key="8">
    <source>
        <dbReference type="Proteomes" id="UP000092321"/>
    </source>
</evidence>
<dbReference type="GO" id="GO:0030544">
    <property type="term" value="F:Hsp70 protein binding"/>
    <property type="evidence" value="ECO:0007669"/>
    <property type="project" value="TreeGrafter"/>
</dbReference>
<dbReference type="PROSITE" id="PS50005">
    <property type="entry name" value="TPR"/>
    <property type="match status" value="1"/>
</dbReference>
<evidence type="ECO:0000313" key="7">
    <source>
        <dbReference type="EMBL" id="OBA25441.1"/>
    </source>
</evidence>
<evidence type="ECO:0000256" key="5">
    <source>
        <dbReference type="SAM" id="MobiDB-lite"/>
    </source>
</evidence>
<feature type="domain" description="Cns1/TTC4 wheel" evidence="6">
    <location>
        <begin position="252"/>
        <end position="371"/>
    </location>
</feature>
<keyword evidence="1" id="KW-0677">Repeat</keyword>
<dbReference type="GO" id="GO:0005634">
    <property type="term" value="C:nucleus"/>
    <property type="evidence" value="ECO:0007669"/>
    <property type="project" value="TreeGrafter"/>
</dbReference>
<evidence type="ECO:0000256" key="2">
    <source>
        <dbReference type="ARBA" id="ARBA00022803"/>
    </source>
</evidence>
<dbReference type="CDD" id="cd21381">
    <property type="entry name" value="CTWD_TTC4"/>
    <property type="match status" value="1"/>
</dbReference>
<name>A0A1B7T9M6_9ASCO</name>
<gene>
    <name evidence="7" type="ORF">HANVADRAFT_42096</name>
</gene>
<feature type="compositionally biased region" description="Basic and acidic residues" evidence="5">
    <location>
        <begin position="1"/>
        <end position="12"/>
    </location>
</feature>
<keyword evidence="2 4" id="KW-0802">TPR repeat</keyword>
<dbReference type="PANTHER" id="PTHR46035">
    <property type="entry name" value="TETRATRICOPEPTIDE REPEAT PROTEIN 4"/>
    <property type="match status" value="1"/>
</dbReference>
<dbReference type="PANTHER" id="PTHR46035:SF1">
    <property type="entry name" value="TETRATRICOPEPTIDE REPEAT PROTEIN 4"/>
    <property type="match status" value="1"/>
</dbReference>
<sequence>MSDSAPKLERYVPKPGEPALPPQLAEFQNKTPEEVLAELNRMPFFMNSLPGDGNDDSDINFDALEALKAMNYEGDPTEMLTNFKNQGNEQFKLRNYKDARKFYEDGLQIDAEAYDPEKDNKAACELELKNYRKCINDCKKSLKIDSKNAKAYYRMGKAFFLLKKYDEANGSISFGLLIDKDNKSLLQLLKSVNTKEEEILADEMKKLAIEKEKQRKIDLLEACLDIRMIENINSKEKNEFFELSKIHLEEKDVVDSQLIMPCLVLYPTIDELDFVAEVGELSTGQDIIDQLTQRPQEFYLENPQYMCLDPNNNGKKLHIYMETKEGGLVKINKKWTINQIFQNETPKIPMLDHSLRIYLAPKDDTEWIKKWDKNECLEKRVL</sequence>
<proteinExistence type="inferred from homology"/>
<dbReference type="GO" id="GO:0051879">
    <property type="term" value="F:Hsp90 protein binding"/>
    <property type="evidence" value="ECO:0007669"/>
    <property type="project" value="InterPro"/>
</dbReference>
<dbReference type="GO" id="GO:0006457">
    <property type="term" value="P:protein folding"/>
    <property type="evidence" value="ECO:0007669"/>
    <property type="project" value="TreeGrafter"/>
</dbReference>
<organism evidence="7 8">
    <name type="scientific">Hanseniaspora valbyensis NRRL Y-1626</name>
    <dbReference type="NCBI Taxonomy" id="766949"/>
    <lineage>
        <taxon>Eukaryota</taxon>
        <taxon>Fungi</taxon>
        <taxon>Dikarya</taxon>
        <taxon>Ascomycota</taxon>
        <taxon>Saccharomycotina</taxon>
        <taxon>Saccharomycetes</taxon>
        <taxon>Saccharomycodales</taxon>
        <taxon>Saccharomycodaceae</taxon>
        <taxon>Hanseniaspora</taxon>
    </lineage>
</organism>
<dbReference type="SUPFAM" id="SSF48452">
    <property type="entry name" value="TPR-like"/>
    <property type="match status" value="1"/>
</dbReference>
<comment type="similarity">
    <text evidence="3">Belongs to the TTC4 family.</text>
</comment>
<dbReference type="Pfam" id="PF18972">
    <property type="entry name" value="Wheel"/>
    <property type="match status" value="1"/>
</dbReference>
<keyword evidence="8" id="KW-1185">Reference proteome</keyword>
<evidence type="ECO:0000256" key="3">
    <source>
        <dbReference type="ARBA" id="ARBA00023602"/>
    </source>
</evidence>
<dbReference type="SMART" id="SM00028">
    <property type="entry name" value="TPR"/>
    <property type="match status" value="3"/>
</dbReference>
<comment type="caution">
    <text evidence="7">The sequence shown here is derived from an EMBL/GenBank/DDBJ whole genome shotgun (WGS) entry which is preliminary data.</text>
</comment>
<accession>A0A1B7T9M6</accession>
<dbReference type="AlphaFoldDB" id="A0A1B7T9M6"/>
<dbReference type="InterPro" id="IPR019734">
    <property type="entry name" value="TPR_rpt"/>
</dbReference>
<dbReference type="InterPro" id="IPR011990">
    <property type="entry name" value="TPR-like_helical_dom_sf"/>
</dbReference>
<dbReference type="Gene3D" id="1.25.40.10">
    <property type="entry name" value="Tetratricopeptide repeat domain"/>
    <property type="match status" value="1"/>
</dbReference>
<dbReference type="Proteomes" id="UP000092321">
    <property type="component" value="Unassembled WGS sequence"/>
</dbReference>
<feature type="region of interest" description="Disordered" evidence="5">
    <location>
        <begin position="1"/>
        <end position="23"/>
    </location>
</feature>
<dbReference type="InterPro" id="IPR044059">
    <property type="entry name" value="Csn1/TTC4_wheel"/>
</dbReference>
<dbReference type="EMBL" id="LXPE01000103">
    <property type="protein sequence ID" value="OBA25441.1"/>
    <property type="molecule type" value="Genomic_DNA"/>
</dbReference>
<evidence type="ECO:0000256" key="4">
    <source>
        <dbReference type="PROSITE-ProRule" id="PRU00339"/>
    </source>
</evidence>
<evidence type="ECO:0000259" key="6">
    <source>
        <dbReference type="Pfam" id="PF18972"/>
    </source>
</evidence>
<dbReference type="GO" id="GO:0005829">
    <property type="term" value="C:cytosol"/>
    <property type="evidence" value="ECO:0007669"/>
    <property type="project" value="TreeGrafter"/>
</dbReference>